<dbReference type="AlphaFoldDB" id="A0A9P5RY02"/>
<evidence type="ECO:0000313" key="4">
    <source>
        <dbReference type="Proteomes" id="UP000748756"/>
    </source>
</evidence>
<evidence type="ECO:0000313" key="3">
    <source>
        <dbReference type="EMBL" id="KAF9150440.1"/>
    </source>
</evidence>
<feature type="transmembrane region" description="Helical" evidence="2">
    <location>
        <begin position="50"/>
        <end position="68"/>
    </location>
</feature>
<keyword evidence="2" id="KW-0812">Transmembrane</keyword>
<evidence type="ECO:0000256" key="1">
    <source>
        <dbReference type="SAM" id="MobiDB-lite"/>
    </source>
</evidence>
<reference evidence="3" key="1">
    <citation type="journal article" date="2020" name="Fungal Divers.">
        <title>Resolving the Mortierellaceae phylogeny through synthesis of multi-gene phylogenetics and phylogenomics.</title>
        <authorList>
            <person name="Vandepol N."/>
            <person name="Liber J."/>
            <person name="Desiro A."/>
            <person name="Na H."/>
            <person name="Kennedy M."/>
            <person name="Barry K."/>
            <person name="Grigoriev I.V."/>
            <person name="Miller A.N."/>
            <person name="O'Donnell K."/>
            <person name="Stajich J.E."/>
            <person name="Bonito G."/>
        </authorList>
    </citation>
    <scope>NUCLEOTIDE SEQUENCE</scope>
    <source>
        <strain evidence="3">NRRL 6426</strain>
    </source>
</reference>
<comment type="caution">
    <text evidence="3">The sequence shown here is derived from an EMBL/GenBank/DDBJ whole genome shotgun (WGS) entry which is preliminary data.</text>
</comment>
<organism evidence="3 4">
    <name type="scientific">Linnemannia schmuckeri</name>
    <dbReference type="NCBI Taxonomy" id="64567"/>
    <lineage>
        <taxon>Eukaryota</taxon>
        <taxon>Fungi</taxon>
        <taxon>Fungi incertae sedis</taxon>
        <taxon>Mucoromycota</taxon>
        <taxon>Mortierellomycotina</taxon>
        <taxon>Mortierellomycetes</taxon>
        <taxon>Mortierellales</taxon>
        <taxon>Mortierellaceae</taxon>
        <taxon>Linnemannia</taxon>
    </lineage>
</organism>
<dbReference type="EMBL" id="JAAAUQ010000417">
    <property type="protein sequence ID" value="KAF9150440.1"/>
    <property type="molecule type" value="Genomic_DNA"/>
</dbReference>
<accession>A0A9P5RY02</accession>
<dbReference type="Proteomes" id="UP000748756">
    <property type="component" value="Unassembled WGS sequence"/>
</dbReference>
<dbReference type="OrthoDB" id="16679at2759"/>
<gene>
    <name evidence="3" type="ORF">BG015_007746</name>
</gene>
<keyword evidence="2" id="KW-1133">Transmembrane helix</keyword>
<sequence>MANTTTSPTIRARNVKRRPSGASMKIPGGPPQPITSYADRKVAKPTVNPYLTGFILVMMSGGAILRVLRLFDVGTEDMDGYY</sequence>
<keyword evidence="4" id="KW-1185">Reference proteome</keyword>
<protein>
    <submittedName>
        <fullName evidence="3">Uncharacterized protein</fullName>
    </submittedName>
</protein>
<evidence type="ECO:0000256" key="2">
    <source>
        <dbReference type="SAM" id="Phobius"/>
    </source>
</evidence>
<proteinExistence type="predicted"/>
<keyword evidence="2" id="KW-0472">Membrane</keyword>
<feature type="region of interest" description="Disordered" evidence="1">
    <location>
        <begin position="1"/>
        <end position="35"/>
    </location>
</feature>
<name>A0A9P5RY02_9FUNG</name>